<comment type="caution">
    <text evidence="1">The sequence shown here is derived from an EMBL/GenBank/DDBJ whole genome shotgun (WGS) entry which is preliminary data.</text>
</comment>
<dbReference type="STRING" id="391625.PPSIR1_36282"/>
<protein>
    <submittedName>
        <fullName evidence="1">Uncharacterized protein</fullName>
    </submittedName>
</protein>
<dbReference type="RefSeq" id="WP_006970560.1">
    <property type="nucleotide sequence ID" value="NZ_ABCS01000012.1"/>
</dbReference>
<dbReference type="EMBL" id="ABCS01000012">
    <property type="protein sequence ID" value="EDM80225.1"/>
    <property type="molecule type" value="Genomic_DNA"/>
</dbReference>
<sequence>MTGQRIDVGDLLTIDVESELRKLTQAQLQGPWQLPAELVRRALRGGAQRVEVELGRSSLRVRSHGDAVPLEVLRELAALLDARRDPERRHRALSALEGWGALSLLGLAGSQPASLEIRSRAPRSGGEGAGLTWKRNAGVSLERYTPPGPSHTEVIVRGAKIDRGRAREWLRSVARHAQAEIEVDGRAVDTGFHDAMFVARTAVPMPGEIAIPREGEVARLYLLQDGLLTAHLSATEAPCFEAALETRDLPGLAPGASAAAVRDAVAPHVDAIVGAAVECMIALARGGAATTAVDRSRLTQLLLQGARRRRDSAKTIARLPLFRCLEPDGRERWADLLGLRQAVRDDHGERHLIALFPDQDPSEFATEARVYILDEAERALLGELLDLGFRQPRRRVEARRGAATWLRDGLRGRRGWLAALRPGGRPIPDAELDGRERAFLAQVRAQLERCEVHMCTGGGPVRRIGRGPAKLLLPRQSEQVQAAVSAVAQEPGWVYAALLAFLDGDAFPDRARRRWRFETWGNP</sequence>
<accession>A6G1G1</accession>
<dbReference type="Proteomes" id="UP000005801">
    <property type="component" value="Unassembled WGS sequence"/>
</dbReference>
<keyword evidence="2" id="KW-1185">Reference proteome</keyword>
<evidence type="ECO:0000313" key="1">
    <source>
        <dbReference type="EMBL" id="EDM80225.1"/>
    </source>
</evidence>
<dbReference type="OrthoDB" id="5492165at2"/>
<proteinExistence type="predicted"/>
<evidence type="ECO:0000313" key="2">
    <source>
        <dbReference type="Proteomes" id="UP000005801"/>
    </source>
</evidence>
<dbReference type="AlphaFoldDB" id="A6G1G1"/>
<gene>
    <name evidence="1" type="ORF">PPSIR1_36282</name>
</gene>
<name>A6G1G1_9BACT</name>
<organism evidence="1 2">
    <name type="scientific">Plesiocystis pacifica SIR-1</name>
    <dbReference type="NCBI Taxonomy" id="391625"/>
    <lineage>
        <taxon>Bacteria</taxon>
        <taxon>Pseudomonadati</taxon>
        <taxon>Myxococcota</taxon>
        <taxon>Polyangia</taxon>
        <taxon>Nannocystales</taxon>
        <taxon>Nannocystaceae</taxon>
        <taxon>Plesiocystis</taxon>
    </lineage>
</organism>
<reference evidence="1 2" key="1">
    <citation type="submission" date="2007-06" db="EMBL/GenBank/DDBJ databases">
        <authorList>
            <person name="Shimkets L."/>
            <person name="Ferriera S."/>
            <person name="Johnson J."/>
            <person name="Kravitz S."/>
            <person name="Beeson K."/>
            <person name="Sutton G."/>
            <person name="Rogers Y.-H."/>
            <person name="Friedman R."/>
            <person name="Frazier M."/>
            <person name="Venter J.C."/>
        </authorList>
    </citation>
    <scope>NUCLEOTIDE SEQUENCE [LARGE SCALE GENOMIC DNA]</scope>
    <source>
        <strain evidence="1 2">SIR-1</strain>
    </source>
</reference>